<dbReference type="EC" id="2.7.11.1" evidence="2"/>
<keyword evidence="17" id="KW-0675">Receptor</keyword>
<dbReference type="Gene3D" id="3.30.200.20">
    <property type="entry name" value="Phosphorylase Kinase, domain 1"/>
    <property type="match status" value="1"/>
</dbReference>
<dbReference type="SUPFAM" id="SSF56112">
    <property type="entry name" value="Protein kinase-like (PK-like)"/>
    <property type="match status" value="1"/>
</dbReference>
<dbReference type="FunFam" id="3.30.200.20:FF:000389">
    <property type="entry name" value="Receptor-like cytosolic serine/threonine-protein kinase RBK1"/>
    <property type="match status" value="1"/>
</dbReference>
<keyword evidence="9 13" id="KW-0067">ATP-binding</keyword>
<dbReference type="KEGG" id="mnt:21403314"/>
<reference evidence="18" key="1">
    <citation type="submission" date="2013-01" db="EMBL/GenBank/DDBJ databases">
        <title>Draft Genome Sequence of a Mulberry Tree, Morus notabilis C.K. Schneid.</title>
        <authorList>
            <person name="He N."/>
            <person name="Zhao S."/>
        </authorList>
    </citation>
    <scope>NUCLEOTIDE SEQUENCE</scope>
</reference>
<dbReference type="PROSITE" id="PS50011">
    <property type="entry name" value="PROTEIN_KINASE_DOM"/>
    <property type="match status" value="1"/>
</dbReference>
<keyword evidence="18" id="KW-1185">Reference proteome</keyword>
<keyword evidence="7 13" id="KW-0547">Nucleotide-binding</keyword>
<evidence type="ECO:0000256" key="13">
    <source>
        <dbReference type="PROSITE-ProRule" id="PRU10141"/>
    </source>
</evidence>
<evidence type="ECO:0000256" key="10">
    <source>
        <dbReference type="ARBA" id="ARBA00047899"/>
    </source>
</evidence>
<dbReference type="InterPro" id="IPR046958">
    <property type="entry name" value="RBK1/2/STUNTED"/>
</dbReference>
<evidence type="ECO:0000313" key="17">
    <source>
        <dbReference type="EMBL" id="EXC34647.1"/>
    </source>
</evidence>
<evidence type="ECO:0000256" key="14">
    <source>
        <dbReference type="RuleBase" id="RU000304"/>
    </source>
</evidence>
<dbReference type="eggNOG" id="KOG1187">
    <property type="taxonomic scope" value="Eukaryota"/>
</dbReference>
<dbReference type="SMART" id="SM00220">
    <property type="entry name" value="S_TKc"/>
    <property type="match status" value="1"/>
</dbReference>
<evidence type="ECO:0000256" key="4">
    <source>
        <dbReference type="ARBA" id="ARBA00022527"/>
    </source>
</evidence>
<evidence type="ECO:0000256" key="8">
    <source>
        <dbReference type="ARBA" id="ARBA00022777"/>
    </source>
</evidence>
<feature type="region of interest" description="Disordered" evidence="15">
    <location>
        <begin position="21"/>
        <end position="40"/>
    </location>
</feature>
<dbReference type="PROSITE" id="PS00107">
    <property type="entry name" value="PROTEIN_KINASE_ATP"/>
    <property type="match status" value="1"/>
</dbReference>
<comment type="catalytic activity">
    <reaction evidence="11">
        <text>L-seryl-[protein] + ATP = O-phospho-L-seryl-[protein] + ADP + H(+)</text>
        <dbReference type="Rhea" id="RHEA:17989"/>
        <dbReference type="Rhea" id="RHEA-COMP:9863"/>
        <dbReference type="Rhea" id="RHEA-COMP:11604"/>
        <dbReference type="ChEBI" id="CHEBI:15378"/>
        <dbReference type="ChEBI" id="CHEBI:29999"/>
        <dbReference type="ChEBI" id="CHEBI:30616"/>
        <dbReference type="ChEBI" id="CHEBI:83421"/>
        <dbReference type="ChEBI" id="CHEBI:456216"/>
        <dbReference type="EC" id="2.7.11.1"/>
    </reaction>
</comment>
<comment type="subunit">
    <text evidence="12">Interacts with ARAC5 and ARAC10.</text>
</comment>
<evidence type="ECO:0000256" key="9">
    <source>
        <dbReference type="ARBA" id="ARBA00022840"/>
    </source>
</evidence>
<dbReference type="PANTHER" id="PTHR47987">
    <property type="entry name" value="OS08G0249100 PROTEIN"/>
    <property type="match status" value="1"/>
</dbReference>
<evidence type="ECO:0000256" key="7">
    <source>
        <dbReference type="ARBA" id="ARBA00022741"/>
    </source>
</evidence>
<evidence type="ECO:0000256" key="5">
    <source>
        <dbReference type="ARBA" id="ARBA00022553"/>
    </source>
</evidence>
<dbReference type="Pfam" id="PF00069">
    <property type="entry name" value="Pkinase"/>
    <property type="match status" value="1"/>
</dbReference>
<dbReference type="GO" id="GO:0005524">
    <property type="term" value="F:ATP binding"/>
    <property type="evidence" value="ECO:0007669"/>
    <property type="project" value="UniProtKB-UniRule"/>
</dbReference>
<gene>
    <name evidence="17" type="ORF">L484_020414</name>
</gene>
<dbReference type="PROSITE" id="PS00108">
    <property type="entry name" value="PROTEIN_KINASE_ST"/>
    <property type="match status" value="1"/>
</dbReference>
<keyword evidence="8 17" id="KW-0418">Kinase</keyword>
<dbReference type="AlphaFoldDB" id="W9SBK4"/>
<comment type="catalytic activity">
    <reaction evidence="10">
        <text>L-threonyl-[protein] + ATP = O-phospho-L-threonyl-[protein] + ADP + H(+)</text>
        <dbReference type="Rhea" id="RHEA:46608"/>
        <dbReference type="Rhea" id="RHEA-COMP:11060"/>
        <dbReference type="Rhea" id="RHEA-COMP:11605"/>
        <dbReference type="ChEBI" id="CHEBI:15378"/>
        <dbReference type="ChEBI" id="CHEBI:30013"/>
        <dbReference type="ChEBI" id="CHEBI:30616"/>
        <dbReference type="ChEBI" id="CHEBI:61977"/>
        <dbReference type="ChEBI" id="CHEBI:456216"/>
        <dbReference type="EC" id="2.7.11.1"/>
    </reaction>
</comment>
<evidence type="ECO:0000256" key="3">
    <source>
        <dbReference type="ARBA" id="ARBA00022490"/>
    </source>
</evidence>
<dbReference type="STRING" id="981085.W9SBK4"/>
<dbReference type="GO" id="GO:0051020">
    <property type="term" value="F:GTPase binding"/>
    <property type="evidence" value="ECO:0007669"/>
    <property type="project" value="UniProtKB-ARBA"/>
</dbReference>
<organism evidence="17 18">
    <name type="scientific">Morus notabilis</name>
    <dbReference type="NCBI Taxonomy" id="981085"/>
    <lineage>
        <taxon>Eukaryota</taxon>
        <taxon>Viridiplantae</taxon>
        <taxon>Streptophyta</taxon>
        <taxon>Embryophyta</taxon>
        <taxon>Tracheophyta</taxon>
        <taxon>Spermatophyta</taxon>
        <taxon>Magnoliopsida</taxon>
        <taxon>eudicotyledons</taxon>
        <taxon>Gunneridae</taxon>
        <taxon>Pentapetalae</taxon>
        <taxon>rosids</taxon>
        <taxon>fabids</taxon>
        <taxon>Rosales</taxon>
        <taxon>Moraceae</taxon>
        <taxon>Moreae</taxon>
        <taxon>Morus</taxon>
    </lineage>
</organism>
<dbReference type="EMBL" id="KE346351">
    <property type="protein sequence ID" value="EXC34647.1"/>
    <property type="molecule type" value="Genomic_DNA"/>
</dbReference>
<dbReference type="InterPro" id="IPR017441">
    <property type="entry name" value="Protein_kinase_ATP_BS"/>
</dbReference>
<evidence type="ECO:0000259" key="16">
    <source>
        <dbReference type="PROSITE" id="PS50011"/>
    </source>
</evidence>
<dbReference type="PANTHER" id="PTHR47987:SF12">
    <property type="entry name" value="PROTEIN KINASE FAMILY PROTEIN"/>
    <property type="match status" value="1"/>
</dbReference>
<keyword evidence="6" id="KW-0808">Transferase</keyword>
<evidence type="ECO:0000256" key="12">
    <source>
        <dbReference type="ARBA" id="ARBA00063228"/>
    </source>
</evidence>
<keyword evidence="3" id="KW-0963">Cytoplasm</keyword>
<keyword evidence="4 14" id="KW-0723">Serine/threonine-protein kinase</keyword>
<dbReference type="FunFam" id="1.10.510.10:FF:000335">
    <property type="entry name" value="receptor-like cytosolic serine/threonine-protein kinase RBK2"/>
    <property type="match status" value="1"/>
</dbReference>
<dbReference type="Proteomes" id="UP000030645">
    <property type="component" value="Unassembled WGS sequence"/>
</dbReference>
<evidence type="ECO:0000256" key="15">
    <source>
        <dbReference type="SAM" id="MobiDB-lite"/>
    </source>
</evidence>
<keyword evidence="5" id="KW-0597">Phosphoprotein</keyword>
<dbReference type="InterPro" id="IPR008271">
    <property type="entry name" value="Ser/Thr_kinase_AS"/>
</dbReference>
<dbReference type="GO" id="GO:0005737">
    <property type="term" value="C:cytoplasm"/>
    <property type="evidence" value="ECO:0007669"/>
    <property type="project" value="UniProtKB-SubCell"/>
</dbReference>
<dbReference type="Gene3D" id="1.10.510.10">
    <property type="entry name" value="Transferase(Phosphotransferase) domain 1"/>
    <property type="match status" value="1"/>
</dbReference>
<evidence type="ECO:0000256" key="6">
    <source>
        <dbReference type="ARBA" id="ARBA00022679"/>
    </source>
</evidence>
<evidence type="ECO:0000256" key="11">
    <source>
        <dbReference type="ARBA" id="ARBA00048679"/>
    </source>
</evidence>
<evidence type="ECO:0000256" key="2">
    <source>
        <dbReference type="ARBA" id="ARBA00012513"/>
    </source>
</evidence>
<dbReference type="OrthoDB" id="4062651at2759"/>
<dbReference type="InterPro" id="IPR000719">
    <property type="entry name" value="Prot_kinase_dom"/>
</dbReference>
<feature type="domain" description="Protein kinase" evidence="16">
    <location>
        <begin position="114"/>
        <end position="384"/>
    </location>
</feature>
<sequence length="411" mass="46870">MKEKDDTFSPTCVLEDYFRSSDSSETCSSKDPDSEGVKNSTSSKWHWFFKLLRTRSKKPLTTMHSLNVMNLSRRMSSSFREIIASRFGSESDCHLKSPWKNFNLYELQIATNYFSPENLIGKGGYAEVYKGRLRNGQLVAIKRLTRGTPDEITADFLSEIGIMAHVNHPNTAKLIGYGVEGGFYLVLELSPHGSLASMLYGCSKEKLLWGIRYKIALGTARGLLYLHERCQRRIIHRDIKAANILLSEDFEPQICDFGLAKWLPQQWTHHTVSKFEGTFGYLAPEYLLHGIVDEKTDVFAYGVLLLELVTGRRALDYSHQSLVLWAKPLLKKSDIRELVDPSLADDYNSRQVTLMLLAASLCIQQSSIRRPSMSQVLELLHGDFSCLKHMKKTRIPFFRKLLREELTNAEG</sequence>
<evidence type="ECO:0000256" key="1">
    <source>
        <dbReference type="ARBA" id="ARBA00004496"/>
    </source>
</evidence>
<dbReference type="InterPro" id="IPR011009">
    <property type="entry name" value="Kinase-like_dom_sf"/>
</dbReference>
<name>W9SBK4_9ROSA</name>
<evidence type="ECO:0000313" key="18">
    <source>
        <dbReference type="Proteomes" id="UP000030645"/>
    </source>
</evidence>
<comment type="similarity">
    <text evidence="14">Belongs to the protein kinase superfamily.</text>
</comment>
<feature type="binding site" evidence="13">
    <location>
        <position position="142"/>
    </location>
    <ligand>
        <name>ATP</name>
        <dbReference type="ChEBI" id="CHEBI:30616"/>
    </ligand>
</feature>
<proteinExistence type="inferred from homology"/>
<accession>W9SBK4</accession>
<dbReference type="GO" id="GO:0004674">
    <property type="term" value="F:protein serine/threonine kinase activity"/>
    <property type="evidence" value="ECO:0007669"/>
    <property type="project" value="UniProtKB-KW"/>
</dbReference>
<protein>
    <recommendedName>
        <fullName evidence="2">non-specific serine/threonine protein kinase</fullName>
        <ecNumber evidence="2">2.7.11.1</ecNumber>
    </recommendedName>
</protein>
<comment type="subcellular location">
    <subcellularLocation>
        <location evidence="1">Cytoplasm</location>
    </subcellularLocation>
</comment>